<dbReference type="AlphaFoldDB" id="S9ZSZ5"/>
<dbReference type="InterPro" id="IPR001173">
    <property type="entry name" value="Glyco_trans_2-like"/>
</dbReference>
<reference evidence="2 3" key="1">
    <citation type="submission" date="2013-06" db="EMBL/GenBank/DDBJ databases">
        <title>Draft genome sequence of Thauera terpenica.</title>
        <authorList>
            <person name="Liu B."/>
            <person name="Frostegard A.H."/>
            <person name="Shapleigh J.P."/>
        </authorList>
    </citation>
    <scope>NUCLEOTIDE SEQUENCE [LARGE SCALE GENOMIC DNA]</scope>
    <source>
        <strain evidence="2 3">58Eu</strain>
    </source>
</reference>
<dbReference type="Proteomes" id="UP000015455">
    <property type="component" value="Unassembled WGS sequence"/>
</dbReference>
<comment type="caution">
    <text evidence="2">The sequence shown here is derived from an EMBL/GenBank/DDBJ whole genome shotgun (WGS) entry which is preliminary data.</text>
</comment>
<dbReference type="RefSeq" id="WP_021248394.1">
    <property type="nucleotide sequence ID" value="NZ_ATJV01000043.1"/>
</dbReference>
<evidence type="ECO:0000313" key="2">
    <source>
        <dbReference type="EMBL" id="EPZ16637.1"/>
    </source>
</evidence>
<protein>
    <recommendedName>
        <fullName evidence="1">Glycosyltransferase 2-like domain-containing protein</fullName>
    </recommendedName>
</protein>
<proteinExistence type="predicted"/>
<dbReference type="CDD" id="cd00761">
    <property type="entry name" value="Glyco_tranf_GTA_type"/>
    <property type="match status" value="1"/>
</dbReference>
<dbReference type="InterPro" id="IPR029044">
    <property type="entry name" value="Nucleotide-diphossugar_trans"/>
</dbReference>
<sequence>MIEAPTVSVVIPAYNAAWCVRRAIDSVLAQDFQGVETIVVNDGSTDDTRSVLASFGTRIRVVDKPNGGMSSARNAGIAASNGRYIAFLDADDRWLPNKLLRQVELLEHRPELAFCAATALLEDREGRAVGIWSGSDQHSATVADIFCGHASVAGGASAVVARTALVKELGGFDPALAGAEDTDMWIRLAARGGFMCLEEPLVVILKHPASVSRNRTAMRRGALAMTRKNRRLLPQDQQGVFWRSVYAGLLCDYAKWAWRDGQHLQAIKDLLLALIASPTQRGRLAASLLLAMLTRQEI</sequence>
<organism evidence="2 3">
    <name type="scientific">Thauera terpenica 58Eu</name>
    <dbReference type="NCBI Taxonomy" id="1348657"/>
    <lineage>
        <taxon>Bacteria</taxon>
        <taxon>Pseudomonadati</taxon>
        <taxon>Pseudomonadota</taxon>
        <taxon>Betaproteobacteria</taxon>
        <taxon>Rhodocyclales</taxon>
        <taxon>Zoogloeaceae</taxon>
        <taxon>Thauera</taxon>
    </lineage>
</organism>
<dbReference type="InterPro" id="IPR050834">
    <property type="entry name" value="Glycosyltransf_2"/>
</dbReference>
<dbReference type="Pfam" id="PF00535">
    <property type="entry name" value="Glycos_transf_2"/>
    <property type="match status" value="1"/>
</dbReference>
<evidence type="ECO:0000313" key="3">
    <source>
        <dbReference type="Proteomes" id="UP000015455"/>
    </source>
</evidence>
<dbReference type="Gene3D" id="3.90.550.10">
    <property type="entry name" value="Spore Coat Polysaccharide Biosynthesis Protein SpsA, Chain A"/>
    <property type="match status" value="1"/>
</dbReference>
<dbReference type="OrthoDB" id="433681at2"/>
<dbReference type="eggNOG" id="COG1215">
    <property type="taxonomic scope" value="Bacteria"/>
</dbReference>
<dbReference type="EMBL" id="ATJV01000043">
    <property type="protein sequence ID" value="EPZ16637.1"/>
    <property type="molecule type" value="Genomic_DNA"/>
</dbReference>
<dbReference type="PANTHER" id="PTHR43685">
    <property type="entry name" value="GLYCOSYLTRANSFERASE"/>
    <property type="match status" value="1"/>
</dbReference>
<dbReference type="PANTHER" id="PTHR43685:SF11">
    <property type="entry name" value="GLYCOSYLTRANSFERASE TAGX-RELATED"/>
    <property type="match status" value="1"/>
</dbReference>
<accession>S9ZSZ5</accession>
<dbReference type="PATRIC" id="fig|1348657.5.peg.953"/>
<gene>
    <name evidence="2" type="ORF">M622_12055</name>
</gene>
<evidence type="ECO:0000259" key="1">
    <source>
        <dbReference type="Pfam" id="PF00535"/>
    </source>
</evidence>
<feature type="domain" description="Glycosyltransferase 2-like" evidence="1">
    <location>
        <begin position="8"/>
        <end position="116"/>
    </location>
</feature>
<dbReference type="STRING" id="1348657.M622_12055"/>
<dbReference type="SUPFAM" id="SSF53448">
    <property type="entry name" value="Nucleotide-diphospho-sugar transferases"/>
    <property type="match status" value="1"/>
</dbReference>
<name>S9ZSZ5_9RHOO</name>
<keyword evidence="3" id="KW-1185">Reference proteome</keyword>